<feature type="domain" description="CoA-binding" evidence="4">
    <location>
        <begin position="12"/>
        <end position="111"/>
    </location>
</feature>
<dbReference type="InterPro" id="IPR005811">
    <property type="entry name" value="SUCC_ACL_C"/>
</dbReference>
<dbReference type="PIRSF" id="PIRSF001553">
    <property type="entry name" value="SucCS_alpha"/>
    <property type="match status" value="1"/>
</dbReference>
<dbReference type="GO" id="GO:0004775">
    <property type="term" value="F:succinate-CoA ligase (ADP-forming) activity"/>
    <property type="evidence" value="ECO:0007669"/>
    <property type="project" value="TreeGrafter"/>
</dbReference>
<reference evidence="5 6" key="1">
    <citation type="journal article" date="2018" name="Mol. Biol. Evol.">
        <title>Broad Genomic Sampling Reveals a Smut Pathogenic Ancestry of the Fungal Clade Ustilaginomycotina.</title>
        <authorList>
            <person name="Kijpornyongpan T."/>
            <person name="Mondo S.J."/>
            <person name="Barry K."/>
            <person name="Sandor L."/>
            <person name="Lee J."/>
            <person name="Lipzen A."/>
            <person name="Pangilinan J."/>
            <person name="LaButti K."/>
            <person name="Hainaut M."/>
            <person name="Henrissat B."/>
            <person name="Grigoriev I.V."/>
            <person name="Spatafora J.W."/>
            <person name="Aime M.C."/>
        </authorList>
    </citation>
    <scope>NUCLEOTIDE SEQUENCE [LARGE SCALE GENOMIC DNA]</scope>
    <source>
        <strain evidence="5 6">MCA 4186</strain>
    </source>
</reference>
<keyword evidence="2" id="KW-0547">Nucleotide-binding</keyword>
<evidence type="ECO:0000256" key="1">
    <source>
        <dbReference type="ARBA" id="ARBA00022598"/>
    </source>
</evidence>
<protein>
    <submittedName>
        <fullName evidence="5">Succinyl-CoA ligase subunit alpha</fullName>
    </submittedName>
</protein>
<dbReference type="GO" id="GO:0009361">
    <property type="term" value="C:succinate-CoA ligase complex (ADP-forming)"/>
    <property type="evidence" value="ECO:0007669"/>
    <property type="project" value="TreeGrafter"/>
</dbReference>
<evidence type="ECO:0000313" key="5">
    <source>
        <dbReference type="EMBL" id="PWN98703.1"/>
    </source>
</evidence>
<dbReference type="PRINTS" id="PR01798">
    <property type="entry name" value="SCOASYNTHASE"/>
</dbReference>
<dbReference type="InterPro" id="IPR003781">
    <property type="entry name" value="CoA-bd"/>
</dbReference>
<dbReference type="InterPro" id="IPR005810">
    <property type="entry name" value="CoA_lig_alpha"/>
</dbReference>
<dbReference type="GO" id="GO:0005739">
    <property type="term" value="C:mitochondrion"/>
    <property type="evidence" value="ECO:0007669"/>
    <property type="project" value="TreeGrafter"/>
</dbReference>
<dbReference type="GO" id="GO:0006099">
    <property type="term" value="P:tricarboxylic acid cycle"/>
    <property type="evidence" value="ECO:0007669"/>
    <property type="project" value="TreeGrafter"/>
</dbReference>
<dbReference type="Proteomes" id="UP000245946">
    <property type="component" value="Unassembled WGS sequence"/>
</dbReference>
<dbReference type="RefSeq" id="XP_025598982.1">
    <property type="nucleotide sequence ID" value="XM_025742079.1"/>
</dbReference>
<evidence type="ECO:0000259" key="4">
    <source>
        <dbReference type="SMART" id="SM00881"/>
    </source>
</evidence>
<evidence type="ECO:0000313" key="6">
    <source>
        <dbReference type="Proteomes" id="UP000245946"/>
    </source>
</evidence>
<keyword evidence="6" id="KW-1185">Reference proteome</keyword>
<dbReference type="InterPro" id="IPR016102">
    <property type="entry name" value="Succinyl-CoA_synth-like"/>
</dbReference>
<dbReference type="Gene3D" id="3.40.50.261">
    <property type="entry name" value="Succinyl-CoA synthetase domains"/>
    <property type="match status" value="1"/>
</dbReference>
<dbReference type="Pfam" id="PF00549">
    <property type="entry name" value="Ligase_CoA"/>
    <property type="match status" value="1"/>
</dbReference>
<organism evidence="5 6">
    <name type="scientific">Tilletiopsis washingtonensis</name>
    <dbReference type="NCBI Taxonomy" id="58919"/>
    <lineage>
        <taxon>Eukaryota</taxon>
        <taxon>Fungi</taxon>
        <taxon>Dikarya</taxon>
        <taxon>Basidiomycota</taxon>
        <taxon>Ustilaginomycotina</taxon>
        <taxon>Exobasidiomycetes</taxon>
        <taxon>Entylomatales</taxon>
        <taxon>Entylomatales incertae sedis</taxon>
        <taxon>Tilletiopsis</taxon>
    </lineage>
</organism>
<dbReference type="PANTHER" id="PTHR11117:SF2">
    <property type="entry name" value="SUCCINATE--COA LIGASE [ADP_GDP-FORMING] SUBUNIT ALPHA, MITOCHONDRIAL"/>
    <property type="match status" value="1"/>
</dbReference>
<dbReference type="SMART" id="SM00881">
    <property type="entry name" value="CoA_binding"/>
    <property type="match status" value="1"/>
</dbReference>
<name>A0A316ZEM4_9BASI</name>
<accession>A0A316ZEM4</accession>
<dbReference type="OrthoDB" id="1664372at2759"/>
<keyword evidence="1 5" id="KW-0436">Ligase</keyword>
<dbReference type="GO" id="GO:0000166">
    <property type="term" value="F:nucleotide binding"/>
    <property type="evidence" value="ECO:0007669"/>
    <property type="project" value="UniProtKB-KW"/>
</dbReference>
<dbReference type="EMBL" id="KZ819290">
    <property type="protein sequence ID" value="PWN98703.1"/>
    <property type="molecule type" value="Genomic_DNA"/>
</dbReference>
<dbReference type="GeneID" id="37269623"/>
<dbReference type="STRING" id="58919.A0A316ZEM4"/>
<proteinExistence type="predicted"/>
<dbReference type="Gene3D" id="3.40.50.720">
    <property type="entry name" value="NAD(P)-binding Rossmann-like Domain"/>
    <property type="match status" value="1"/>
</dbReference>
<evidence type="ECO:0000256" key="3">
    <source>
        <dbReference type="PIRSR" id="PIRSR001553-1"/>
    </source>
</evidence>
<dbReference type="InterPro" id="IPR036291">
    <property type="entry name" value="NAD(P)-bd_dom_sf"/>
</dbReference>
<sequence length="325" mass="34071">MASYRSTVPHLHLTRDSRILFQNLTGRAATMHARLSVRTGRTNLVAGTSAKQAGGTHDEFGVPLFASVREAKRHTRIDATAVFVPPVSAADAIIEAIAEEIPLVVAVAEGIPTRDQMLVMSALQSQSKSRLLGANSPGYTSPYGPRLGIAPVAAASRGCVGIAARSGTLSYEAMGATQALGLGQSTVLGLGGDFYPGTRTDEALEFLLSDPATSGIILIGEVGGTMEEDTAAYLLSLPQPPFKPIVGFIAGRGVPSGRSYGHAGAVWNEGVGSAEAKREAWRRAGIRVVDTVGETAQAIKEEMDAMHCLPAEPDWEKRQAATHSA</sequence>
<dbReference type="Pfam" id="PF02629">
    <property type="entry name" value="CoA_binding"/>
    <property type="match status" value="1"/>
</dbReference>
<dbReference type="SUPFAM" id="SSF51735">
    <property type="entry name" value="NAD(P)-binding Rossmann-fold domains"/>
    <property type="match status" value="1"/>
</dbReference>
<dbReference type="SUPFAM" id="SSF52210">
    <property type="entry name" value="Succinyl-CoA synthetase domains"/>
    <property type="match status" value="1"/>
</dbReference>
<dbReference type="GO" id="GO:0004776">
    <property type="term" value="F:succinate-CoA ligase (GDP-forming) activity"/>
    <property type="evidence" value="ECO:0007669"/>
    <property type="project" value="TreeGrafter"/>
</dbReference>
<feature type="active site" description="Tele-phosphohistidine intermediate" evidence="3">
    <location>
        <position position="262"/>
    </location>
</feature>
<dbReference type="PANTHER" id="PTHR11117">
    <property type="entry name" value="SUCCINYL-COA LIGASE SUBUNIT ALPHA"/>
    <property type="match status" value="1"/>
</dbReference>
<dbReference type="AlphaFoldDB" id="A0A316ZEM4"/>
<gene>
    <name evidence="5" type="ORF">FA09DRAFT_329212</name>
</gene>
<evidence type="ECO:0000256" key="2">
    <source>
        <dbReference type="ARBA" id="ARBA00022741"/>
    </source>
</evidence>